<comment type="caution">
    <text evidence="1">The sequence shown here is derived from an EMBL/GenBank/DDBJ whole genome shotgun (WGS) entry which is preliminary data.</text>
</comment>
<sequence length="90" mass="9892">MTRLHDPDRLALDLLDARLEALSDGARFPFPLRAPAGAGELVHRTLERLHRPFAPPPAVDWPGLVYPLEAEAAHGALAVMTEEWQSIGAY</sequence>
<dbReference type="Proteomes" id="UP000037084">
    <property type="component" value="Unassembled WGS sequence"/>
</dbReference>
<evidence type="ECO:0000313" key="1">
    <source>
        <dbReference type="EMBL" id="KOG46312.1"/>
    </source>
</evidence>
<gene>
    <name evidence="1" type="ORF">ADK75_27445</name>
</gene>
<dbReference type="PATRIC" id="fig|1961.12.peg.6122"/>
<reference evidence="2" key="1">
    <citation type="submission" date="2015-07" db="EMBL/GenBank/DDBJ databases">
        <authorList>
            <consortium name="Consortium for Microbial Forensics and Genomics (microFORGE)"/>
            <person name="Knight B.M."/>
            <person name="Roberts D.P."/>
            <person name="Lin D."/>
            <person name="Hari K."/>
            <person name="Fletcher J."/>
            <person name="Melcher U."/>
            <person name="Blagden T."/>
            <person name="Winegar R.A."/>
        </authorList>
    </citation>
    <scope>NUCLEOTIDE SEQUENCE [LARGE SCALE GENOMIC DNA]</scope>
    <source>
        <strain evidence="2">NRRL B-1447</strain>
    </source>
</reference>
<dbReference type="RefSeq" id="WP_053174924.1">
    <property type="nucleotide sequence ID" value="NZ_LGUV01000351.1"/>
</dbReference>
<evidence type="ECO:0000313" key="2">
    <source>
        <dbReference type="Proteomes" id="UP000037084"/>
    </source>
</evidence>
<proteinExistence type="predicted"/>
<protein>
    <submittedName>
        <fullName evidence="1">Uncharacterized protein</fullName>
    </submittedName>
</protein>
<accession>A0A0L8M788</accession>
<dbReference type="AlphaFoldDB" id="A0A0L8M788"/>
<dbReference type="EMBL" id="LGUV01000351">
    <property type="protein sequence ID" value="KOG46312.1"/>
    <property type="molecule type" value="Genomic_DNA"/>
</dbReference>
<name>A0A0L8M788_STRVG</name>
<organism evidence="1 2">
    <name type="scientific">Streptomyces virginiae</name>
    <name type="common">Streptomyces cinnamonensis</name>
    <dbReference type="NCBI Taxonomy" id="1961"/>
    <lineage>
        <taxon>Bacteria</taxon>
        <taxon>Bacillati</taxon>
        <taxon>Actinomycetota</taxon>
        <taxon>Actinomycetes</taxon>
        <taxon>Kitasatosporales</taxon>
        <taxon>Streptomycetaceae</taxon>
        <taxon>Streptomyces</taxon>
    </lineage>
</organism>